<reference evidence="1 2" key="1">
    <citation type="submission" date="2009-07" db="EMBL/GenBank/DDBJ databases">
        <authorList>
            <person name="Madupu R."/>
            <person name="Sebastian Y."/>
            <person name="Durkin A.S."/>
            <person name="Torralba M."/>
            <person name="Methe B."/>
            <person name="Sutton G.G."/>
            <person name="Strausberg R.L."/>
            <person name="Nelson K.E."/>
        </authorList>
    </citation>
    <scope>NUCLEOTIDE SEQUENCE [LARGE SCALE GENOMIC DNA]</scope>
    <source>
        <strain evidence="1 2">RM3268</strain>
    </source>
</reference>
<accession>C8PJC3</accession>
<dbReference type="EMBL" id="ACYG01000027">
    <property type="protein sequence ID" value="EEV17028.1"/>
    <property type="molecule type" value="Genomic_DNA"/>
</dbReference>
<protein>
    <submittedName>
        <fullName evidence="1">Uncharacterized protein</fullName>
    </submittedName>
</protein>
<proteinExistence type="predicted"/>
<dbReference type="Proteomes" id="UP000005709">
    <property type="component" value="Unassembled WGS sequence"/>
</dbReference>
<gene>
    <name evidence="1" type="ORF">CAMGR0001_1322</name>
</gene>
<organism evidence="1 2">
    <name type="scientific">Campylobacter gracilis RM3268</name>
    <dbReference type="NCBI Taxonomy" id="553220"/>
    <lineage>
        <taxon>Bacteria</taxon>
        <taxon>Pseudomonadati</taxon>
        <taxon>Campylobacterota</taxon>
        <taxon>Epsilonproteobacteria</taxon>
        <taxon>Campylobacterales</taxon>
        <taxon>Campylobacteraceae</taxon>
        <taxon>Campylobacter</taxon>
    </lineage>
</organism>
<keyword evidence="2" id="KW-1185">Reference proteome</keyword>
<sequence>MPRHRKFLKISHCCLEILKNFTQPAFKFYLRNRLAYAKIASVMRL</sequence>
<name>C8PJC3_9BACT</name>
<evidence type="ECO:0000313" key="1">
    <source>
        <dbReference type="EMBL" id="EEV17028.1"/>
    </source>
</evidence>
<comment type="caution">
    <text evidence="1">The sequence shown here is derived from an EMBL/GenBank/DDBJ whole genome shotgun (WGS) entry which is preliminary data.</text>
</comment>
<dbReference type="AlphaFoldDB" id="C8PJC3"/>
<evidence type="ECO:0000313" key="2">
    <source>
        <dbReference type="Proteomes" id="UP000005709"/>
    </source>
</evidence>